<keyword evidence="2" id="KW-1185">Reference proteome</keyword>
<sequence length="57" mass="6322">MVMIANSRSFIRFLGSNPDTYFIPSCSGEKHLKSGGDPEFLSSVSCGDLEWMFQLST</sequence>
<organism evidence="1 2">
    <name type="scientific">Nephila pilipes</name>
    <name type="common">Giant wood spider</name>
    <name type="synonym">Nephila maculata</name>
    <dbReference type="NCBI Taxonomy" id="299642"/>
    <lineage>
        <taxon>Eukaryota</taxon>
        <taxon>Metazoa</taxon>
        <taxon>Ecdysozoa</taxon>
        <taxon>Arthropoda</taxon>
        <taxon>Chelicerata</taxon>
        <taxon>Arachnida</taxon>
        <taxon>Araneae</taxon>
        <taxon>Araneomorphae</taxon>
        <taxon>Entelegynae</taxon>
        <taxon>Araneoidea</taxon>
        <taxon>Nephilidae</taxon>
        <taxon>Nephila</taxon>
    </lineage>
</organism>
<evidence type="ECO:0000313" key="1">
    <source>
        <dbReference type="EMBL" id="GFS59647.1"/>
    </source>
</evidence>
<dbReference type="AlphaFoldDB" id="A0A8X6IU56"/>
<evidence type="ECO:0000313" key="2">
    <source>
        <dbReference type="Proteomes" id="UP000887013"/>
    </source>
</evidence>
<feature type="non-terminal residue" evidence="1">
    <location>
        <position position="57"/>
    </location>
</feature>
<gene>
    <name evidence="1" type="ORF">NPIL_343411</name>
</gene>
<protein>
    <submittedName>
        <fullName evidence="1">Uncharacterized protein</fullName>
    </submittedName>
</protein>
<proteinExistence type="predicted"/>
<dbReference type="EMBL" id="BMAW01047202">
    <property type="protein sequence ID" value="GFS59647.1"/>
    <property type="molecule type" value="Genomic_DNA"/>
</dbReference>
<reference evidence="1" key="1">
    <citation type="submission" date="2020-08" db="EMBL/GenBank/DDBJ databases">
        <title>Multicomponent nature underlies the extraordinary mechanical properties of spider dragline silk.</title>
        <authorList>
            <person name="Kono N."/>
            <person name="Nakamura H."/>
            <person name="Mori M."/>
            <person name="Yoshida Y."/>
            <person name="Ohtoshi R."/>
            <person name="Malay A.D."/>
            <person name="Moran D.A.P."/>
            <person name="Tomita M."/>
            <person name="Numata K."/>
            <person name="Arakawa K."/>
        </authorList>
    </citation>
    <scope>NUCLEOTIDE SEQUENCE</scope>
</reference>
<comment type="caution">
    <text evidence="1">The sequence shown here is derived from an EMBL/GenBank/DDBJ whole genome shotgun (WGS) entry which is preliminary data.</text>
</comment>
<name>A0A8X6IU56_NEPPI</name>
<accession>A0A8X6IU56</accession>
<dbReference type="Proteomes" id="UP000887013">
    <property type="component" value="Unassembled WGS sequence"/>
</dbReference>